<keyword evidence="3" id="KW-0732">Signal</keyword>
<keyword evidence="6" id="KW-1185">Reference proteome</keyword>
<dbReference type="PANTHER" id="PTHR22799:SF6">
    <property type="entry name" value="C-TYPE LECTIN DOMAIN FAMILY 4 MEMBER M-LIKE"/>
    <property type="match status" value="1"/>
</dbReference>
<evidence type="ECO:0000313" key="6">
    <source>
        <dbReference type="Proteomes" id="UP000027135"/>
    </source>
</evidence>
<evidence type="ECO:0000256" key="2">
    <source>
        <dbReference type="ARBA" id="ARBA00023157"/>
    </source>
</evidence>
<proteinExistence type="predicted"/>
<dbReference type="PROSITE" id="PS00615">
    <property type="entry name" value="C_TYPE_LECTIN_1"/>
    <property type="match status" value="1"/>
</dbReference>
<dbReference type="CDD" id="cd00037">
    <property type="entry name" value="CLECT"/>
    <property type="match status" value="1"/>
</dbReference>
<dbReference type="OrthoDB" id="7357196at2759"/>
<dbReference type="FunCoup" id="A0A067QRS2">
    <property type="interactions" value="48"/>
</dbReference>
<dbReference type="GO" id="GO:0005615">
    <property type="term" value="C:extracellular space"/>
    <property type="evidence" value="ECO:0007669"/>
    <property type="project" value="TreeGrafter"/>
</dbReference>
<evidence type="ECO:0000256" key="3">
    <source>
        <dbReference type="SAM" id="SignalP"/>
    </source>
</evidence>
<organism evidence="5 6">
    <name type="scientific">Zootermopsis nevadensis</name>
    <name type="common">Dampwood termite</name>
    <dbReference type="NCBI Taxonomy" id="136037"/>
    <lineage>
        <taxon>Eukaryota</taxon>
        <taxon>Metazoa</taxon>
        <taxon>Ecdysozoa</taxon>
        <taxon>Arthropoda</taxon>
        <taxon>Hexapoda</taxon>
        <taxon>Insecta</taxon>
        <taxon>Pterygota</taxon>
        <taxon>Neoptera</taxon>
        <taxon>Polyneoptera</taxon>
        <taxon>Dictyoptera</taxon>
        <taxon>Blattodea</taxon>
        <taxon>Blattoidea</taxon>
        <taxon>Termitoidae</taxon>
        <taxon>Termopsidae</taxon>
        <taxon>Zootermopsis</taxon>
    </lineage>
</organism>
<dbReference type="Pfam" id="PF00059">
    <property type="entry name" value="Lectin_C"/>
    <property type="match status" value="1"/>
</dbReference>
<dbReference type="SUPFAM" id="SSF56436">
    <property type="entry name" value="C-type lectin-like"/>
    <property type="match status" value="1"/>
</dbReference>
<dbReference type="EMBL" id="KK853394">
    <property type="protein sequence ID" value="KDR07896.1"/>
    <property type="molecule type" value="Genomic_DNA"/>
</dbReference>
<dbReference type="GO" id="GO:0030246">
    <property type="term" value="F:carbohydrate binding"/>
    <property type="evidence" value="ECO:0007669"/>
    <property type="project" value="UniProtKB-KW"/>
</dbReference>
<feature type="domain" description="C-type lectin" evidence="4">
    <location>
        <begin position="111"/>
        <end position="230"/>
    </location>
</feature>
<dbReference type="PANTHER" id="PTHR22799">
    <property type="entry name" value="TETRANECTIN-RELATED"/>
    <property type="match status" value="1"/>
</dbReference>
<dbReference type="InParanoid" id="A0A067QRS2"/>
<evidence type="ECO:0000313" key="5">
    <source>
        <dbReference type="EMBL" id="KDR07896.1"/>
    </source>
</evidence>
<accession>A0A067QRS2</accession>
<dbReference type="InterPro" id="IPR018378">
    <property type="entry name" value="C-type_lectin_CS"/>
</dbReference>
<keyword evidence="2" id="KW-1015">Disulfide bond</keyword>
<dbReference type="Proteomes" id="UP000027135">
    <property type="component" value="Unassembled WGS sequence"/>
</dbReference>
<dbReference type="InterPro" id="IPR001304">
    <property type="entry name" value="C-type_lectin-like"/>
</dbReference>
<gene>
    <name evidence="5" type="ORF">L798_02397</name>
</gene>
<dbReference type="eggNOG" id="KOG4297">
    <property type="taxonomic scope" value="Eukaryota"/>
</dbReference>
<dbReference type="AlphaFoldDB" id="A0A067QRS2"/>
<dbReference type="InterPro" id="IPR051663">
    <property type="entry name" value="CLec_Tetranectin-domain"/>
</dbReference>
<dbReference type="PROSITE" id="PS50041">
    <property type="entry name" value="C_TYPE_LECTIN_2"/>
    <property type="match status" value="1"/>
</dbReference>
<dbReference type="SMART" id="SM00034">
    <property type="entry name" value="CLECT"/>
    <property type="match status" value="1"/>
</dbReference>
<feature type="chain" id="PRO_5001644257" evidence="3">
    <location>
        <begin position="22"/>
        <end position="233"/>
    </location>
</feature>
<dbReference type="InterPro" id="IPR016187">
    <property type="entry name" value="CTDL_fold"/>
</dbReference>
<protein>
    <submittedName>
        <fullName evidence="5">Hemolymph lipopolysaccharide-binding protein</fullName>
    </submittedName>
</protein>
<dbReference type="InterPro" id="IPR016186">
    <property type="entry name" value="C-type_lectin-like/link_sf"/>
</dbReference>
<evidence type="ECO:0000256" key="1">
    <source>
        <dbReference type="ARBA" id="ARBA00022734"/>
    </source>
</evidence>
<sequence>MRAIAFLYVLSWCNLLRVSRCADTQLPCGASSRKTNFKFSVISRRNLTGNWIAHMSLEHDDGPESGQWEVDIDHTTVTCDGRRSILVTNTVVAPLGKPAPGYELVPGLGYYKFYKIGKSWWEAQATCVEEGAYLIIPNSDQEFEAVKKIWDRFPSPYTDWRKNHVFMGVSDIAREGHFMSVLGETLNSTGYLRWSSNQPDGGRNEDCLVLTVNSFLHDTACAAEVAFICERGL</sequence>
<name>A0A067QRS2_ZOONE</name>
<keyword evidence="1" id="KW-0430">Lectin</keyword>
<feature type="signal peptide" evidence="3">
    <location>
        <begin position="1"/>
        <end position="21"/>
    </location>
</feature>
<reference evidence="5 6" key="1">
    <citation type="journal article" date="2014" name="Nat. Commun.">
        <title>Molecular traces of alternative social organization in a termite genome.</title>
        <authorList>
            <person name="Terrapon N."/>
            <person name="Li C."/>
            <person name="Robertson H.M."/>
            <person name="Ji L."/>
            <person name="Meng X."/>
            <person name="Booth W."/>
            <person name="Chen Z."/>
            <person name="Childers C.P."/>
            <person name="Glastad K.M."/>
            <person name="Gokhale K."/>
            <person name="Gowin J."/>
            <person name="Gronenberg W."/>
            <person name="Hermansen R.A."/>
            <person name="Hu H."/>
            <person name="Hunt B.G."/>
            <person name="Huylmans A.K."/>
            <person name="Khalil S.M."/>
            <person name="Mitchell R.D."/>
            <person name="Munoz-Torres M.C."/>
            <person name="Mustard J.A."/>
            <person name="Pan H."/>
            <person name="Reese J.T."/>
            <person name="Scharf M.E."/>
            <person name="Sun F."/>
            <person name="Vogel H."/>
            <person name="Xiao J."/>
            <person name="Yang W."/>
            <person name="Yang Z."/>
            <person name="Yang Z."/>
            <person name="Zhou J."/>
            <person name="Zhu J."/>
            <person name="Brent C.S."/>
            <person name="Elsik C.G."/>
            <person name="Goodisman M.A."/>
            <person name="Liberles D.A."/>
            <person name="Roe R.M."/>
            <person name="Vargo E.L."/>
            <person name="Vilcinskas A."/>
            <person name="Wang J."/>
            <person name="Bornberg-Bauer E."/>
            <person name="Korb J."/>
            <person name="Zhang G."/>
            <person name="Liebig J."/>
        </authorList>
    </citation>
    <scope>NUCLEOTIDE SEQUENCE [LARGE SCALE GENOMIC DNA]</scope>
    <source>
        <tissue evidence="5">Whole organism</tissue>
    </source>
</reference>
<dbReference type="Gene3D" id="3.10.100.10">
    <property type="entry name" value="Mannose-Binding Protein A, subunit A"/>
    <property type="match status" value="1"/>
</dbReference>
<evidence type="ECO:0000259" key="4">
    <source>
        <dbReference type="PROSITE" id="PS50041"/>
    </source>
</evidence>